<dbReference type="Pfam" id="PF04359">
    <property type="entry name" value="DUF493"/>
    <property type="match status" value="1"/>
</dbReference>
<protein>
    <recommendedName>
        <fullName evidence="3">DUF493 domain-containing protein</fullName>
    </recommendedName>
</protein>
<dbReference type="InterPro" id="IPR027471">
    <property type="entry name" value="YbeD-like_sf"/>
</dbReference>
<dbReference type="PATRIC" id="fig|1382798.3.peg.2964"/>
<dbReference type="InterPro" id="IPR007454">
    <property type="entry name" value="UPF0250_YbeD-like"/>
</dbReference>
<sequence length="97" mass="10958">MSATPNSEEFYKKLKAQLHDTALWPSEYLYKFIVKTDANKIVQVENIFNNMGAVINTVESKNGKYTSVSINLVMKNPDAVIEKYKEVAEKVEGVISL</sequence>
<dbReference type="OrthoDB" id="5616097at2"/>
<keyword evidence="2" id="KW-1185">Reference proteome</keyword>
<evidence type="ECO:0000313" key="2">
    <source>
        <dbReference type="Proteomes" id="UP000032361"/>
    </source>
</evidence>
<dbReference type="Gene3D" id="3.30.70.260">
    <property type="match status" value="1"/>
</dbReference>
<organism evidence="1 2">
    <name type="scientific">Neotamlana nanhaiensis</name>
    <dbReference type="NCBI Taxonomy" id="1382798"/>
    <lineage>
        <taxon>Bacteria</taxon>
        <taxon>Pseudomonadati</taxon>
        <taxon>Bacteroidota</taxon>
        <taxon>Flavobacteriia</taxon>
        <taxon>Flavobacteriales</taxon>
        <taxon>Flavobacteriaceae</taxon>
        <taxon>Neotamlana</taxon>
    </lineage>
</organism>
<reference evidence="1 2" key="1">
    <citation type="journal article" date="2015" name="Antonie Van Leeuwenhoek">
        <title>Tamlana nanhaiensis sp. nov., isolated from surface seawater collected from the South China Sea.</title>
        <authorList>
            <person name="Liu X."/>
            <person name="Lai Q."/>
            <person name="Du Y."/>
            <person name="Li G."/>
            <person name="Sun F."/>
            <person name="Shao Z."/>
        </authorList>
    </citation>
    <scope>NUCLEOTIDE SEQUENCE [LARGE SCALE GENOMIC DNA]</scope>
    <source>
        <strain evidence="1 2">FHC16</strain>
    </source>
</reference>
<name>A0A0D7W537_9FLAO</name>
<accession>A0A0D7W537</accession>
<evidence type="ECO:0008006" key="3">
    <source>
        <dbReference type="Google" id="ProtNLM"/>
    </source>
</evidence>
<dbReference type="AlphaFoldDB" id="A0A0D7W537"/>
<dbReference type="EMBL" id="JTDV01000005">
    <property type="protein sequence ID" value="KJD32927.1"/>
    <property type="molecule type" value="Genomic_DNA"/>
</dbReference>
<dbReference type="Proteomes" id="UP000032361">
    <property type="component" value="Unassembled WGS sequence"/>
</dbReference>
<dbReference type="RefSeq" id="WP_044626200.1">
    <property type="nucleotide sequence ID" value="NZ_JTDV01000005.1"/>
</dbReference>
<gene>
    <name evidence="1" type="ORF">PK35_08090</name>
</gene>
<dbReference type="STRING" id="1382798.PK35_08090"/>
<comment type="caution">
    <text evidence="1">The sequence shown here is derived from an EMBL/GenBank/DDBJ whole genome shotgun (WGS) entry which is preliminary data.</text>
</comment>
<proteinExistence type="predicted"/>
<dbReference type="SUPFAM" id="SSF117991">
    <property type="entry name" value="YbeD/HP0495-like"/>
    <property type="match status" value="1"/>
</dbReference>
<evidence type="ECO:0000313" key="1">
    <source>
        <dbReference type="EMBL" id="KJD32927.1"/>
    </source>
</evidence>